<evidence type="ECO:0000256" key="1">
    <source>
        <dbReference type="ARBA" id="ARBA00010688"/>
    </source>
</evidence>
<dbReference type="PANTHER" id="PTHR43320">
    <property type="entry name" value="SUGAR KINASE"/>
    <property type="match status" value="1"/>
</dbReference>
<proteinExistence type="inferred from homology"/>
<reference evidence="5 6" key="1">
    <citation type="submission" date="2021-01" db="EMBL/GenBank/DDBJ databases">
        <title>Genome sequencing of Joostella atrarenae M1-2 (= KCTC 23194).</title>
        <authorList>
            <person name="Zakaria M.R."/>
            <person name="Lam M.Q."/>
            <person name="Chong C.S."/>
        </authorList>
    </citation>
    <scope>NUCLEOTIDE SEQUENCE [LARGE SCALE GENOMIC DNA]</scope>
    <source>
        <strain evidence="5 6">M1-2</strain>
    </source>
</reference>
<keyword evidence="2" id="KW-0808">Transferase</keyword>
<protein>
    <submittedName>
        <fullName evidence="5">Sugar kinase</fullName>
    </submittedName>
</protein>
<dbReference type="InterPro" id="IPR029056">
    <property type="entry name" value="Ribokinase-like"/>
</dbReference>
<dbReference type="PANTHER" id="PTHR43320:SF2">
    <property type="entry name" value="2-DEHYDRO-3-DEOXYGLUCONOKINASE_2-DEHYDRO-3-DEOXYGALACTONOKINASE"/>
    <property type="match status" value="1"/>
</dbReference>
<sequence length="341" mass="37609">MVKKVVTFGEIMLRLSTERHLRFSQANSFLATYGGSEFNVAVSLSNFNIATEFVTSIPANELGARALEEVRKKNVGTSYIDRKGKRLGVYYLETGASSRGSSVLYDRDDSSFGNISVGEINWDAVFKDANWFHWSGVSPGVSANAAEVCLEAVKAANKRGMKVSCDLNYRSKLWKYGKEPKEIMPELLRNSDIVLGDIDTACLMTGLEKLNPDYSDINSLPEVYMHFLEHYPNIKVMATTLRYSVNASHQKIGGVLYDRNKAYVATLREVIPVVDRVGSGDAFMGGLIYGLLDKPNNFQYAIDFAAAACCLKHSISGDYNLVSVAEVEKLMSGNEAALVAR</sequence>
<keyword evidence="3 5" id="KW-0418">Kinase</keyword>
<dbReference type="SUPFAM" id="SSF53613">
    <property type="entry name" value="Ribokinase-like"/>
    <property type="match status" value="1"/>
</dbReference>
<accession>A0ABS9J5A6</accession>
<gene>
    <name evidence="5" type="ORF">JM658_12135</name>
</gene>
<dbReference type="RefSeq" id="WP_236959540.1">
    <property type="nucleotide sequence ID" value="NZ_JAETXX010000008.1"/>
</dbReference>
<dbReference type="InterPro" id="IPR052700">
    <property type="entry name" value="Carb_kinase_PfkB-like"/>
</dbReference>
<comment type="caution">
    <text evidence="5">The sequence shown here is derived from an EMBL/GenBank/DDBJ whole genome shotgun (WGS) entry which is preliminary data.</text>
</comment>
<name>A0ABS9J5A6_9FLAO</name>
<dbReference type="GO" id="GO:0016301">
    <property type="term" value="F:kinase activity"/>
    <property type="evidence" value="ECO:0007669"/>
    <property type="project" value="UniProtKB-KW"/>
</dbReference>
<comment type="similarity">
    <text evidence="1">Belongs to the carbohydrate kinase PfkB family.</text>
</comment>
<evidence type="ECO:0000313" key="6">
    <source>
        <dbReference type="Proteomes" id="UP000829517"/>
    </source>
</evidence>
<organism evidence="5 6">
    <name type="scientific">Joostella atrarenae</name>
    <dbReference type="NCBI Taxonomy" id="679257"/>
    <lineage>
        <taxon>Bacteria</taxon>
        <taxon>Pseudomonadati</taxon>
        <taxon>Bacteroidota</taxon>
        <taxon>Flavobacteriia</taxon>
        <taxon>Flavobacteriales</taxon>
        <taxon>Flavobacteriaceae</taxon>
        <taxon>Joostella</taxon>
    </lineage>
</organism>
<dbReference type="InterPro" id="IPR011611">
    <property type="entry name" value="PfkB_dom"/>
</dbReference>
<dbReference type="CDD" id="cd01166">
    <property type="entry name" value="KdgK"/>
    <property type="match status" value="1"/>
</dbReference>
<dbReference type="Proteomes" id="UP000829517">
    <property type="component" value="Unassembled WGS sequence"/>
</dbReference>
<keyword evidence="6" id="KW-1185">Reference proteome</keyword>
<evidence type="ECO:0000313" key="5">
    <source>
        <dbReference type="EMBL" id="MCF8715575.1"/>
    </source>
</evidence>
<evidence type="ECO:0000259" key="4">
    <source>
        <dbReference type="Pfam" id="PF00294"/>
    </source>
</evidence>
<feature type="domain" description="Carbohydrate kinase PfkB" evidence="4">
    <location>
        <begin position="3"/>
        <end position="311"/>
    </location>
</feature>
<evidence type="ECO:0000256" key="2">
    <source>
        <dbReference type="ARBA" id="ARBA00022679"/>
    </source>
</evidence>
<dbReference type="Pfam" id="PF00294">
    <property type="entry name" value="PfkB"/>
    <property type="match status" value="1"/>
</dbReference>
<evidence type="ECO:0000256" key="3">
    <source>
        <dbReference type="ARBA" id="ARBA00022777"/>
    </source>
</evidence>
<dbReference type="EMBL" id="JAETXX010000008">
    <property type="protein sequence ID" value="MCF8715575.1"/>
    <property type="molecule type" value="Genomic_DNA"/>
</dbReference>
<dbReference type="Gene3D" id="3.40.1190.20">
    <property type="match status" value="1"/>
</dbReference>